<dbReference type="Pfam" id="PF00931">
    <property type="entry name" value="NB-ARC"/>
    <property type="match status" value="1"/>
</dbReference>
<dbReference type="EMBL" id="CM000880">
    <property type="protein sequence ID" value="KQK16577.2"/>
    <property type="molecule type" value="Genomic_DNA"/>
</dbReference>
<dbReference type="ExpressionAtlas" id="A0A0Q3KZM0">
    <property type="expression patterns" value="baseline"/>
</dbReference>
<organism evidence="6">
    <name type="scientific">Brachypodium distachyon</name>
    <name type="common">Purple false brome</name>
    <name type="synonym">Trachynia distachya</name>
    <dbReference type="NCBI Taxonomy" id="15368"/>
    <lineage>
        <taxon>Eukaryota</taxon>
        <taxon>Viridiplantae</taxon>
        <taxon>Streptophyta</taxon>
        <taxon>Embryophyta</taxon>
        <taxon>Tracheophyta</taxon>
        <taxon>Spermatophyta</taxon>
        <taxon>Magnoliopsida</taxon>
        <taxon>Liliopsida</taxon>
        <taxon>Poales</taxon>
        <taxon>Poaceae</taxon>
        <taxon>BOP clade</taxon>
        <taxon>Pooideae</taxon>
        <taxon>Stipodae</taxon>
        <taxon>Brachypodieae</taxon>
        <taxon>Brachypodium</taxon>
    </lineage>
</organism>
<dbReference type="InterPro" id="IPR058922">
    <property type="entry name" value="WHD_DRP"/>
</dbReference>
<evidence type="ECO:0000256" key="1">
    <source>
        <dbReference type="ARBA" id="ARBA00022737"/>
    </source>
</evidence>
<dbReference type="InterPro" id="IPR032675">
    <property type="entry name" value="LRR_dom_sf"/>
</dbReference>
<dbReference type="SUPFAM" id="SSF52047">
    <property type="entry name" value="RNI-like"/>
    <property type="match status" value="1"/>
</dbReference>
<dbReference type="Gramene" id="KQK16577">
    <property type="protein sequence ID" value="KQK16577"/>
    <property type="gene ID" value="BRADI_1g29360v3"/>
</dbReference>
<keyword evidence="8" id="KW-1185">Reference proteome</keyword>
<evidence type="ECO:0000313" key="7">
    <source>
        <dbReference type="EnsemblPlants" id="KQK16577"/>
    </source>
</evidence>
<dbReference type="AlphaFoldDB" id="A0A0Q3KZM0"/>
<dbReference type="GO" id="GO:0098542">
    <property type="term" value="P:defense response to other organism"/>
    <property type="evidence" value="ECO:0000318"/>
    <property type="project" value="GO_Central"/>
</dbReference>
<dbReference type="PANTHER" id="PTHR23155:SF1135">
    <property type="entry name" value="OS08G0246300 PROTEIN"/>
    <property type="match status" value="1"/>
</dbReference>
<name>A0A0Q3KZM0_BRADI</name>
<dbReference type="PANTHER" id="PTHR23155">
    <property type="entry name" value="DISEASE RESISTANCE PROTEIN RP"/>
    <property type="match status" value="1"/>
</dbReference>
<dbReference type="Gene3D" id="3.80.10.10">
    <property type="entry name" value="Ribonuclease Inhibitor"/>
    <property type="match status" value="2"/>
</dbReference>
<dbReference type="InterPro" id="IPR044974">
    <property type="entry name" value="Disease_R_plants"/>
</dbReference>
<evidence type="ECO:0000313" key="8">
    <source>
        <dbReference type="Proteomes" id="UP000008810"/>
    </source>
</evidence>
<evidence type="ECO:0000259" key="5">
    <source>
        <dbReference type="Pfam" id="PF23598"/>
    </source>
</evidence>
<gene>
    <name evidence="6" type="ORF">BRADI_1g29360v3</name>
</gene>
<keyword evidence="1" id="KW-0677">Repeat</keyword>
<dbReference type="EnsemblPlants" id="KQK16577">
    <property type="protein sequence ID" value="KQK16577"/>
    <property type="gene ID" value="BRADI_1g29360v3"/>
</dbReference>
<evidence type="ECO:0000259" key="4">
    <source>
        <dbReference type="Pfam" id="PF23559"/>
    </source>
</evidence>
<dbReference type="Pfam" id="PF23598">
    <property type="entry name" value="LRR_14"/>
    <property type="match status" value="2"/>
</dbReference>
<evidence type="ECO:0000256" key="2">
    <source>
        <dbReference type="ARBA" id="ARBA00022821"/>
    </source>
</evidence>
<feature type="domain" description="Disease resistance R13L4/SHOC-2-like LRR" evidence="5">
    <location>
        <begin position="550"/>
        <end position="729"/>
    </location>
</feature>
<dbReference type="OrthoDB" id="691071at2759"/>
<evidence type="ECO:0000313" key="6">
    <source>
        <dbReference type="EMBL" id="KQK16577.2"/>
    </source>
</evidence>
<dbReference type="InterPro" id="IPR002182">
    <property type="entry name" value="NB-ARC"/>
</dbReference>
<feature type="domain" description="Disease resistance R13L4/SHOC-2-like LRR" evidence="5">
    <location>
        <begin position="365"/>
        <end position="472"/>
    </location>
</feature>
<dbReference type="SUPFAM" id="SSF52540">
    <property type="entry name" value="P-loop containing nucleoside triphosphate hydrolases"/>
    <property type="match status" value="1"/>
</dbReference>
<reference evidence="6" key="2">
    <citation type="submission" date="2017-06" db="EMBL/GenBank/DDBJ databases">
        <title>WGS assembly of Brachypodium distachyon.</title>
        <authorList>
            <consortium name="The International Brachypodium Initiative"/>
            <person name="Lucas S."/>
            <person name="Harmon-Smith M."/>
            <person name="Lail K."/>
            <person name="Tice H."/>
            <person name="Grimwood J."/>
            <person name="Bruce D."/>
            <person name="Barry K."/>
            <person name="Shu S."/>
            <person name="Lindquist E."/>
            <person name="Wang M."/>
            <person name="Pitluck S."/>
            <person name="Vogel J.P."/>
            <person name="Garvin D.F."/>
            <person name="Mockler T.C."/>
            <person name="Schmutz J."/>
            <person name="Rokhsar D."/>
            <person name="Bevan M.W."/>
        </authorList>
    </citation>
    <scope>NUCLEOTIDE SEQUENCE</scope>
    <source>
        <strain evidence="6">Bd21</strain>
    </source>
</reference>
<dbReference type="STRING" id="15368.A0A0Q3KZM0"/>
<dbReference type="InterPro" id="IPR036388">
    <property type="entry name" value="WH-like_DNA-bd_sf"/>
</dbReference>
<dbReference type="GO" id="GO:0043531">
    <property type="term" value="F:ADP binding"/>
    <property type="evidence" value="ECO:0007669"/>
    <property type="project" value="InterPro"/>
</dbReference>
<protein>
    <submittedName>
        <fullName evidence="6 7">Uncharacterized protein</fullName>
    </submittedName>
</protein>
<dbReference type="InParanoid" id="A0A0Q3KZM0"/>
<evidence type="ECO:0000259" key="3">
    <source>
        <dbReference type="Pfam" id="PF00931"/>
    </source>
</evidence>
<dbReference type="InterPro" id="IPR027417">
    <property type="entry name" value="P-loop_NTPase"/>
</dbReference>
<reference evidence="6 7" key="1">
    <citation type="journal article" date="2010" name="Nature">
        <title>Genome sequencing and analysis of the model grass Brachypodium distachyon.</title>
        <authorList>
            <consortium name="International Brachypodium Initiative"/>
        </authorList>
    </citation>
    <scope>NUCLEOTIDE SEQUENCE [LARGE SCALE GENOMIC DNA]</scope>
    <source>
        <strain evidence="6 7">Bd21</strain>
    </source>
</reference>
<sequence>MTNVYSYWHRNKLIAQPVDQFTKYSWVDVPHPFNLTDLACRLLVDFHSDNVRAKETAALGIVEGQSPIQGCCKFLREDTCLVVIDGLQSTQDWDLIKAAFLSMPIKGCILVITNEARVAKHCVDGVKDQVVNIKGLAAEAALRILTKMAPGGEHLTPKNAELRDLTMLKCGGLPKVIADIGQYLHESRWDTWMLEDINANFMAILEKDPRFHSLKGLFCWMQSYFDACPDSLKPCIFYLSVFPFDQDIRRRRLLRRWIAEGYSRDKSTGSIAEDDGEMLFSELVNLSIIQQQSLSSSCNKVVMWQVNGFFREYIMSRPMEDNLVFALEGRCSLNSQQHAGQHLTIRSSWDRDETVFKSIDLSRLRSLTVFGEWRSFFISSSSSSRSNNMRLLRVLDLEDTTNLTDDDMAKIGKLLPRLKFLSLRGCRKISHVPSSFGGLKQLQTLDVRHTSIVTLPLAIIKLHKLQYVRAGSTDAWDRFNGTVKIISAAEAAQADGGNGIAPIMPAAAAEEEEEVKDPSVPTWSRRAGALVRSRFRRQRPPSSAPRNVGGVEFPAGIWKLTALHTLGVINVDGSAFLLKELKKLTQLRKLGVSGINRGNIHQFSSAISGHTHLESLSVLLNEDCLDDTISEPPPSTLKSLKLNGHVHRLPPWIKQLDKLQKLDLGMTLSREDINVLAKLTWLEVLCLKPIQDGELRFCRRSEHELSYIEITVLEIDCCSSLQVNFRDDICRENITIFLKVIKVHCFAGSSLSISGLAGVENLLEVWLTGPMGTTSSKTYCANFPSIEESLY</sequence>
<keyword evidence="2" id="KW-0611">Plant defense</keyword>
<feature type="domain" description="NB-ARC" evidence="3">
    <location>
        <begin position="19"/>
        <end position="149"/>
    </location>
</feature>
<feature type="domain" description="Disease resistance protein winged helix" evidence="4">
    <location>
        <begin position="241"/>
        <end position="303"/>
    </location>
</feature>
<proteinExistence type="predicted"/>
<dbReference type="InterPro" id="IPR055414">
    <property type="entry name" value="LRR_R13L4/SHOC2-like"/>
</dbReference>
<dbReference type="Pfam" id="PF23559">
    <property type="entry name" value="WHD_DRP"/>
    <property type="match status" value="1"/>
</dbReference>
<dbReference type="Proteomes" id="UP000008810">
    <property type="component" value="Chromosome 1"/>
</dbReference>
<accession>A0A0Q3KZM0</accession>
<dbReference type="Gene3D" id="1.10.10.10">
    <property type="entry name" value="Winged helix-like DNA-binding domain superfamily/Winged helix DNA-binding domain"/>
    <property type="match status" value="1"/>
</dbReference>
<reference evidence="7" key="3">
    <citation type="submission" date="2018-08" db="UniProtKB">
        <authorList>
            <consortium name="EnsemblPlants"/>
        </authorList>
    </citation>
    <scope>IDENTIFICATION</scope>
    <source>
        <strain evidence="7">cv. Bd21</strain>
    </source>
</reference>